<evidence type="ECO:0000256" key="5">
    <source>
        <dbReference type="RuleBase" id="RU363032"/>
    </source>
</evidence>
<comment type="subcellular location">
    <subcellularLocation>
        <location evidence="1 5">Cell membrane</location>
        <topology evidence="1 5">Multi-pass membrane protein</topology>
    </subcellularLocation>
</comment>
<feature type="transmembrane region" description="Helical" evidence="5">
    <location>
        <begin position="259"/>
        <end position="278"/>
    </location>
</feature>
<evidence type="ECO:0000259" key="6">
    <source>
        <dbReference type="PROSITE" id="PS50928"/>
    </source>
</evidence>
<evidence type="ECO:0000256" key="3">
    <source>
        <dbReference type="ARBA" id="ARBA00022989"/>
    </source>
</evidence>
<keyword evidence="4 5" id="KW-0472">Membrane</keyword>
<dbReference type="InterPro" id="IPR035906">
    <property type="entry name" value="MetI-like_sf"/>
</dbReference>
<evidence type="ECO:0000256" key="4">
    <source>
        <dbReference type="ARBA" id="ARBA00023136"/>
    </source>
</evidence>
<dbReference type="CDD" id="cd06261">
    <property type="entry name" value="TM_PBP2"/>
    <property type="match status" value="1"/>
</dbReference>
<gene>
    <name evidence="7" type="ORF">ACFOSU_13650</name>
</gene>
<evidence type="ECO:0000256" key="1">
    <source>
        <dbReference type="ARBA" id="ARBA00004651"/>
    </source>
</evidence>
<keyword evidence="3 5" id="KW-1133">Transmembrane helix</keyword>
<dbReference type="PANTHER" id="PTHR43879">
    <property type="entry name" value="ABC TRANSPORTER PERMEASE PROTEIN"/>
    <property type="match status" value="1"/>
</dbReference>
<accession>A0ABV7ET02</accession>
<comment type="similarity">
    <text evidence="5">Belongs to the binding-protein-dependent transport system permease family.</text>
</comment>
<feature type="transmembrane region" description="Helical" evidence="5">
    <location>
        <begin position="84"/>
        <end position="108"/>
    </location>
</feature>
<proteinExistence type="inferred from homology"/>
<dbReference type="EMBL" id="JBHRSS010000006">
    <property type="protein sequence ID" value="MFC3104920.1"/>
    <property type="molecule type" value="Genomic_DNA"/>
</dbReference>
<feature type="transmembrane region" description="Helical" evidence="5">
    <location>
        <begin position="17"/>
        <end position="38"/>
    </location>
</feature>
<feature type="transmembrane region" description="Helical" evidence="5">
    <location>
        <begin position="197"/>
        <end position="219"/>
    </location>
</feature>
<dbReference type="Proteomes" id="UP001595462">
    <property type="component" value="Unassembled WGS sequence"/>
</dbReference>
<dbReference type="PROSITE" id="PS50928">
    <property type="entry name" value="ABC_TM1"/>
    <property type="match status" value="1"/>
</dbReference>
<name>A0ABV7ET02_9GAMM</name>
<keyword evidence="2 5" id="KW-0812">Transmembrane</keyword>
<evidence type="ECO:0000313" key="7">
    <source>
        <dbReference type="EMBL" id="MFC3104920.1"/>
    </source>
</evidence>
<dbReference type="Gene3D" id="1.10.3720.10">
    <property type="entry name" value="MetI-like"/>
    <property type="match status" value="1"/>
</dbReference>
<dbReference type="InterPro" id="IPR000515">
    <property type="entry name" value="MetI-like"/>
</dbReference>
<dbReference type="PANTHER" id="PTHR43879:SF1">
    <property type="entry name" value="GLUCOSE IMPORT SYSTEM PERMEASE PROTEIN GLCU"/>
    <property type="match status" value="1"/>
</dbReference>
<protein>
    <submittedName>
        <fullName evidence="7">Carbohydrate ABC transporter permease</fullName>
    </submittedName>
</protein>
<dbReference type="SUPFAM" id="SSF161098">
    <property type="entry name" value="MetI-like"/>
    <property type="match status" value="1"/>
</dbReference>
<evidence type="ECO:0000313" key="8">
    <source>
        <dbReference type="Proteomes" id="UP001595462"/>
    </source>
</evidence>
<reference evidence="8" key="1">
    <citation type="journal article" date="2019" name="Int. J. Syst. Evol. Microbiol.">
        <title>The Global Catalogue of Microorganisms (GCM) 10K type strain sequencing project: providing services to taxonomists for standard genome sequencing and annotation.</title>
        <authorList>
            <consortium name="The Broad Institute Genomics Platform"/>
            <consortium name="The Broad Institute Genome Sequencing Center for Infectious Disease"/>
            <person name="Wu L."/>
            <person name="Ma J."/>
        </authorList>
    </citation>
    <scope>NUCLEOTIDE SEQUENCE [LARGE SCALE GENOMIC DNA]</scope>
    <source>
        <strain evidence="8">KCTC 52640</strain>
    </source>
</reference>
<feature type="transmembrane region" description="Helical" evidence="5">
    <location>
        <begin position="153"/>
        <end position="176"/>
    </location>
</feature>
<comment type="caution">
    <text evidence="7">The sequence shown here is derived from an EMBL/GenBank/DDBJ whole genome shotgun (WGS) entry which is preliminary data.</text>
</comment>
<organism evidence="7 8">
    <name type="scientific">Salinisphaera aquimarina</name>
    <dbReference type="NCBI Taxonomy" id="2094031"/>
    <lineage>
        <taxon>Bacteria</taxon>
        <taxon>Pseudomonadati</taxon>
        <taxon>Pseudomonadota</taxon>
        <taxon>Gammaproteobacteria</taxon>
        <taxon>Salinisphaerales</taxon>
        <taxon>Salinisphaeraceae</taxon>
        <taxon>Salinisphaera</taxon>
    </lineage>
</organism>
<feature type="domain" description="ABC transmembrane type-1" evidence="6">
    <location>
        <begin position="85"/>
        <end position="278"/>
    </location>
</feature>
<dbReference type="Pfam" id="PF00528">
    <property type="entry name" value="BPD_transp_1"/>
    <property type="match status" value="1"/>
</dbReference>
<keyword evidence="8" id="KW-1185">Reference proteome</keyword>
<evidence type="ECO:0000256" key="2">
    <source>
        <dbReference type="ARBA" id="ARBA00022692"/>
    </source>
</evidence>
<dbReference type="RefSeq" id="WP_380690481.1">
    <property type="nucleotide sequence ID" value="NZ_JBHRSS010000006.1"/>
</dbReference>
<feature type="transmembrane region" description="Helical" evidence="5">
    <location>
        <begin position="120"/>
        <end position="141"/>
    </location>
</feature>
<keyword evidence="5" id="KW-0813">Transport</keyword>
<sequence>MTSRVDPGRRRFSPARLLIYAVLILAAAYYLLPLYVMLVTSFKTLEQISNGSLLSLPSPFTTQGWLDAWGTACTGVDCSGLHRYFWNSVAFTLPAVLISTGVGALNGYILTKWRFRGSELFFGLLLVGTFVPFQMFLLPMAWTLGRIGLANSIAGLILVHSVYGIAFTTLFCRNYYVNVPDELVKAARVDGAGFFTIFWRIILPLSVPILMVSLIWQFTQIWNDFLFGIVFTSGSQHPITVALNNLVNTSSTGIKRYNVDMAAAMITALPTFIVYIIAGRYFVRGLTAGAVKG</sequence>